<keyword evidence="3" id="KW-1185">Reference proteome</keyword>
<evidence type="ECO:0008006" key="4">
    <source>
        <dbReference type="Google" id="ProtNLM"/>
    </source>
</evidence>
<dbReference type="EMBL" id="JABBPG010000002">
    <property type="protein sequence ID" value="NOU49919.1"/>
    <property type="molecule type" value="Genomic_DNA"/>
</dbReference>
<feature type="region of interest" description="Disordered" evidence="1">
    <location>
        <begin position="94"/>
        <end position="129"/>
    </location>
</feature>
<dbReference type="RefSeq" id="WP_171625005.1">
    <property type="nucleotide sequence ID" value="NZ_JABBPG010000002.1"/>
</dbReference>
<feature type="compositionally biased region" description="Basic and acidic residues" evidence="1">
    <location>
        <begin position="113"/>
        <end position="129"/>
    </location>
</feature>
<name>A0A849V8N0_9GAMM</name>
<evidence type="ECO:0000256" key="1">
    <source>
        <dbReference type="SAM" id="MobiDB-lite"/>
    </source>
</evidence>
<gene>
    <name evidence="2" type="ORF">HG263_05130</name>
</gene>
<organism evidence="2 3">
    <name type="scientific">Pseudoalteromonas caenipelagi</name>
    <dbReference type="NCBI Taxonomy" id="2726988"/>
    <lineage>
        <taxon>Bacteria</taxon>
        <taxon>Pseudomonadati</taxon>
        <taxon>Pseudomonadota</taxon>
        <taxon>Gammaproteobacteria</taxon>
        <taxon>Alteromonadales</taxon>
        <taxon>Pseudoalteromonadaceae</taxon>
        <taxon>Pseudoalteromonas</taxon>
    </lineage>
</organism>
<accession>A0A849V8N0</accession>
<evidence type="ECO:0000313" key="2">
    <source>
        <dbReference type="EMBL" id="NOU49919.1"/>
    </source>
</evidence>
<reference evidence="2 3" key="1">
    <citation type="submission" date="2020-04" db="EMBL/GenBank/DDBJ databases">
        <title>Pseudoalteromonas caenipelagi sp. nov., isolated from a tidal flat.</title>
        <authorList>
            <person name="Park S."/>
            <person name="Yoon J.-H."/>
        </authorList>
    </citation>
    <scope>NUCLEOTIDE SEQUENCE [LARGE SCALE GENOMIC DNA]</scope>
    <source>
        <strain evidence="2 3">JBTF-M23</strain>
    </source>
</reference>
<feature type="compositionally biased region" description="Polar residues" evidence="1">
    <location>
        <begin position="96"/>
        <end position="110"/>
    </location>
</feature>
<proteinExistence type="predicted"/>
<protein>
    <recommendedName>
        <fullName evidence="4">Lipoprotein</fullName>
    </recommendedName>
</protein>
<dbReference type="Proteomes" id="UP000586305">
    <property type="component" value="Unassembled WGS sequence"/>
</dbReference>
<dbReference type="PROSITE" id="PS51257">
    <property type="entry name" value="PROKAR_LIPOPROTEIN"/>
    <property type="match status" value="1"/>
</dbReference>
<comment type="caution">
    <text evidence="2">The sequence shown here is derived from an EMBL/GenBank/DDBJ whole genome shotgun (WGS) entry which is preliminary data.</text>
</comment>
<sequence length="129" mass="14106">MHKVLLVSSFITLLSGCIFVPKDVTYFNEQCQTFNKKSVLDTSTSVALQSCDDSTCALMLASAGLVSAASLVVSGSIVVVKNVVYWKENKSDCKAQEQNTQDKQPENNHQQGKHPELSDIERGLVNKKA</sequence>
<dbReference type="AlphaFoldDB" id="A0A849V8N0"/>
<evidence type="ECO:0000313" key="3">
    <source>
        <dbReference type="Proteomes" id="UP000586305"/>
    </source>
</evidence>